<organism evidence="2 3">
    <name type="scientific">Cochliobolus heterostrophus (strain C5 / ATCC 48332 / race O)</name>
    <name type="common">Southern corn leaf blight fungus</name>
    <name type="synonym">Bipolaris maydis</name>
    <dbReference type="NCBI Taxonomy" id="701091"/>
    <lineage>
        <taxon>Eukaryota</taxon>
        <taxon>Fungi</taxon>
        <taxon>Dikarya</taxon>
        <taxon>Ascomycota</taxon>
        <taxon>Pezizomycotina</taxon>
        <taxon>Dothideomycetes</taxon>
        <taxon>Pleosporomycetidae</taxon>
        <taxon>Pleosporales</taxon>
        <taxon>Pleosporineae</taxon>
        <taxon>Pleosporaceae</taxon>
        <taxon>Bipolaris</taxon>
    </lineage>
</organism>
<feature type="signal peptide" evidence="1">
    <location>
        <begin position="1"/>
        <end position="20"/>
    </location>
</feature>
<reference evidence="3" key="2">
    <citation type="journal article" date="2013" name="PLoS Genet.">
        <title>Comparative genome structure, secondary metabolite, and effector coding capacity across Cochliobolus pathogens.</title>
        <authorList>
            <person name="Condon B.J."/>
            <person name="Leng Y."/>
            <person name="Wu D."/>
            <person name="Bushley K.E."/>
            <person name="Ohm R.A."/>
            <person name="Otillar R."/>
            <person name="Martin J."/>
            <person name="Schackwitz W."/>
            <person name="Grimwood J."/>
            <person name="MohdZainudin N."/>
            <person name="Xue C."/>
            <person name="Wang R."/>
            <person name="Manning V.A."/>
            <person name="Dhillon B."/>
            <person name="Tu Z.J."/>
            <person name="Steffenson B.J."/>
            <person name="Salamov A."/>
            <person name="Sun H."/>
            <person name="Lowry S."/>
            <person name="LaButti K."/>
            <person name="Han J."/>
            <person name="Copeland A."/>
            <person name="Lindquist E."/>
            <person name="Barry K."/>
            <person name="Schmutz J."/>
            <person name="Baker S.E."/>
            <person name="Ciuffetti L.M."/>
            <person name="Grigoriev I.V."/>
            <person name="Zhong S."/>
            <person name="Turgeon B.G."/>
        </authorList>
    </citation>
    <scope>NUCLEOTIDE SEQUENCE [LARGE SCALE GENOMIC DNA]</scope>
    <source>
        <strain evidence="3">C5 / ATCC 48332 / race O</strain>
    </source>
</reference>
<keyword evidence="3" id="KW-1185">Reference proteome</keyword>
<accession>M2TBQ6</accession>
<dbReference type="EMBL" id="KB445571">
    <property type="protein sequence ID" value="EMD94985.1"/>
    <property type="molecule type" value="Genomic_DNA"/>
</dbReference>
<evidence type="ECO:0000313" key="2">
    <source>
        <dbReference type="EMBL" id="EMD94985.1"/>
    </source>
</evidence>
<reference evidence="2 3" key="1">
    <citation type="journal article" date="2012" name="PLoS Pathog.">
        <title>Diverse lifestyles and strategies of plant pathogenesis encoded in the genomes of eighteen Dothideomycetes fungi.</title>
        <authorList>
            <person name="Ohm R.A."/>
            <person name="Feau N."/>
            <person name="Henrissat B."/>
            <person name="Schoch C.L."/>
            <person name="Horwitz B.A."/>
            <person name="Barry K.W."/>
            <person name="Condon B.J."/>
            <person name="Copeland A.C."/>
            <person name="Dhillon B."/>
            <person name="Glaser F."/>
            <person name="Hesse C.N."/>
            <person name="Kosti I."/>
            <person name="LaButti K."/>
            <person name="Lindquist E.A."/>
            <person name="Lucas S."/>
            <person name="Salamov A.A."/>
            <person name="Bradshaw R.E."/>
            <person name="Ciuffetti L."/>
            <person name="Hamelin R.C."/>
            <person name="Kema G.H.J."/>
            <person name="Lawrence C."/>
            <person name="Scott J.A."/>
            <person name="Spatafora J.W."/>
            <person name="Turgeon B.G."/>
            <person name="de Wit P.J.G.M."/>
            <person name="Zhong S."/>
            <person name="Goodwin S.B."/>
            <person name="Grigoriev I.V."/>
        </authorList>
    </citation>
    <scope>NUCLEOTIDE SEQUENCE [LARGE SCALE GENOMIC DNA]</scope>
    <source>
        <strain evidence="3">C5 / ATCC 48332 / race O</strain>
    </source>
</reference>
<gene>
    <name evidence="2" type="ORF">COCHEDRAFT_1019877</name>
</gene>
<evidence type="ECO:0000313" key="3">
    <source>
        <dbReference type="Proteomes" id="UP000016936"/>
    </source>
</evidence>
<sequence>MQFIKLTLCTLFAAASLVAAAPAGSSSTTVNCRENPTLCGPPDCNTNPSACRPPLN</sequence>
<dbReference type="HOGENOM" id="CLU_3014035_0_0_1"/>
<feature type="chain" id="PRO_5004025800" evidence="1">
    <location>
        <begin position="21"/>
        <end position="56"/>
    </location>
</feature>
<dbReference type="AlphaFoldDB" id="M2TBQ6"/>
<name>M2TBQ6_COCH5</name>
<proteinExistence type="predicted"/>
<protein>
    <submittedName>
        <fullName evidence="2">Uncharacterized protein</fullName>
    </submittedName>
</protein>
<keyword evidence="1" id="KW-0732">Signal</keyword>
<evidence type="ECO:0000256" key="1">
    <source>
        <dbReference type="SAM" id="SignalP"/>
    </source>
</evidence>
<dbReference type="Proteomes" id="UP000016936">
    <property type="component" value="Unassembled WGS sequence"/>
</dbReference>